<evidence type="ECO:0000259" key="1">
    <source>
        <dbReference type="Pfam" id="PF09949"/>
    </source>
</evidence>
<dbReference type="InterPro" id="IPR052935">
    <property type="entry name" value="Mg2+_PAP"/>
</dbReference>
<proteinExistence type="predicted"/>
<name>A3HZT7_9BACT</name>
<organism evidence="2 3">
    <name type="scientific">Algoriphagus machipongonensis</name>
    <dbReference type="NCBI Taxonomy" id="388413"/>
    <lineage>
        <taxon>Bacteria</taxon>
        <taxon>Pseudomonadati</taxon>
        <taxon>Bacteroidota</taxon>
        <taxon>Cytophagia</taxon>
        <taxon>Cytophagales</taxon>
        <taxon>Cyclobacteriaceae</taxon>
        <taxon>Algoriphagus</taxon>
    </lineage>
</organism>
<dbReference type="EMBL" id="AAXU02000001">
    <property type="protein sequence ID" value="EAZ80773.1"/>
    <property type="molecule type" value="Genomic_DNA"/>
</dbReference>
<sequence length="344" mass="39521">MISSGLFFAFFDAMSQLLKPQSLKTKPEKVRVEPFLAFGNKETVFVKGRVISSYRERRPSSRNSWIRNIIASIRRYSVFSVANAKVEIMLHEKTFEVETDEDGVFEKQIEVRNPNPGVVEQVNFKVKSPATKNKSVWVAKGVSRFNQKTGVISDIDDTVLISHSTELGKKFWLSISKNAYTRRPLPGVSKFYRALTHNGENPIFYVSSSDWSLYDLIRDFMRFRNIPLGPTLLKDKHINIKNIWKSGGGSHQHKLEKVQRIFDLYPNMKFFLIGDSGQHDPELYAEIIKSNPDRILAVFIRLVGSLEPERKANLEKIIGLNNFFFIESSDEALELASNHKFLEQ</sequence>
<feature type="domain" description="Phosphatidate phosphatase APP1 catalytic" evidence="1">
    <location>
        <begin position="150"/>
        <end position="301"/>
    </location>
</feature>
<accession>A3HZT7</accession>
<dbReference type="InterPro" id="IPR019236">
    <property type="entry name" value="APP1_cat"/>
</dbReference>
<dbReference type="HOGENOM" id="CLU_038931_1_0_10"/>
<dbReference type="Proteomes" id="UP000003919">
    <property type="component" value="Unassembled WGS sequence"/>
</dbReference>
<keyword evidence="3" id="KW-1185">Reference proteome</keyword>
<dbReference type="eggNOG" id="COG4850">
    <property type="taxonomic scope" value="Bacteria"/>
</dbReference>
<evidence type="ECO:0000313" key="3">
    <source>
        <dbReference type="Proteomes" id="UP000003919"/>
    </source>
</evidence>
<protein>
    <recommendedName>
        <fullName evidence="1">Phosphatidate phosphatase APP1 catalytic domain-containing protein</fullName>
    </recommendedName>
</protein>
<dbReference type="PANTHER" id="PTHR28208">
    <property type="entry name" value="PHOSPHATIDATE PHOSPHATASE APP1"/>
    <property type="match status" value="1"/>
</dbReference>
<dbReference type="Pfam" id="PF09949">
    <property type="entry name" value="APP1_cat"/>
    <property type="match status" value="1"/>
</dbReference>
<reference evidence="2 3" key="1">
    <citation type="journal article" date="2011" name="J. Bacteriol.">
        <title>Complete genome sequence of Algoriphagus sp. PR1, bacterial prey of a colony-forming choanoflagellate.</title>
        <authorList>
            <person name="Alegado R.A."/>
            <person name="Ferriera S."/>
            <person name="Nusbaum C."/>
            <person name="Young S.K."/>
            <person name="Zeng Q."/>
            <person name="Imamovic A."/>
            <person name="Fairclough S.R."/>
            <person name="King N."/>
        </authorList>
    </citation>
    <scope>NUCLEOTIDE SEQUENCE [LARGE SCALE GENOMIC DNA]</scope>
    <source>
        <strain evidence="2 3">PR1</strain>
    </source>
</reference>
<dbReference type="GO" id="GO:0008195">
    <property type="term" value="F:phosphatidate phosphatase activity"/>
    <property type="evidence" value="ECO:0007669"/>
    <property type="project" value="InterPro"/>
</dbReference>
<evidence type="ECO:0000313" key="2">
    <source>
        <dbReference type="EMBL" id="EAZ80773.1"/>
    </source>
</evidence>
<dbReference type="AlphaFoldDB" id="A3HZT7"/>
<gene>
    <name evidence="2" type="ORF">ALPR1_07605</name>
</gene>
<comment type="caution">
    <text evidence="2">The sequence shown here is derived from an EMBL/GenBank/DDBJ whole genome shotgun (WGS) entry which is preliminary data.</text>
</comment>
<dbReference type="PANTHER" id="PTHR28208:SF3">
    <property type="entry name" value="PHOSPHATIDATE PHOSPHATASE APP1"/>
    <property type="match status" value="1"/>
</dbReference>
<dbReference type="STRING" id="388413.ALPR1_07605"/>